<dbReference type="SMART" id="SM00343">
    <property type="entry name" value="ZnF_C2HC"/>
    <property type="match status" value="2"/>
</dbReference>
<dbReference type="Pfam" id="PF22936">
    <property type="entry name" value="Pol_BBD"/>
    <property type="match status" value="1"/>
</dbReference>
<feature type="compositionally biased region" description="Basic and acidic residues" evidence="2">
    <location>
        <begin position="102"/>
        <end position="127"/>
    </location>
</feature>
<feature type="domain" description="CCHC-type" evidence="3">
    <location>
        <begin position="89"/>
        <end position="105"/>
    </location>
</feature>
<dbReference type="Pfam" id="PF00098">
    <property type="entry name" value="zf-CCHC"/>
    <property type="match status" value="1"/>
</dbReference>
<keyword evidence="5" id="KW-1185">Reference proteome</keyword>
<accession>A0AAD8DYX8</accession>
<gene>
    <name evidence="4" type="ORF">PYW07_004743</name>
</gene>
<dbReference type="SUPFAM" id="SSF57756">
    <property type="entry name" value="Retrovirus zinc finger-like domains"/>
    <property type="match status" value="1"/>
</dbReference>
<evidence type="ECO:0000313" key="5">
    <source>
        <dbReference type="Proteomes" id="UP001231518"/>
    </source>
</evidence>
<dbReference type="GO" id="GO:0008270">
    <property type="term" value="F:zinc ion binding"/>
    <property type="evidence" value="ECO:0007669"/>
    <property type="project" value="UniProtKB-KW"/>
</dbReference>
<dbReference type="InterPro" id="IPR001878">
    <property type="entry name" value="Znf_CCHC"/>
</dbReference>
<dbReference type="Pfam" id="PF14223">
    <property type="entry name" value="Retrotran_gag_2"/>
    <property type="match status" value="1"/>
</dbReference>
<feature type="region of interest" description="Disordered" evidence="2">
    <location>
        <begin position="297"/>
        <end position="322"/>
    </location>
</feature>
<evidence type="ECO:0000313" key="4">
    <source>
        <dbReference type="EMBL" id="KAJ8731579.1"/>
    </source>
</evidence>
<dbReference type="PROSITE" id="PS50158">
    <property type="entry name" value="ZF_CCHC"/>
    <property type="match status" value="1"/>
</dbReference>
<sequence>MVLIHDDLWDCVSTPENKNEDVKKQEKALAKIALSVKPCVFPQIRNAKSAREAWSNLQKAYEDRENARRDENSADVTALAARKVPKPIKCFRCKKSGHFKKDCPDNSDGKKSGHFKKDCPDDSDVKKSGRRSQAHLTALAAGVKRDVWYVDSGAAQHFCNDRRFLSDFTNEKSKKVLIANGEALPTAGKGTAQTVLKDNSVRSISNVYLVPKLSANLLSVSAMDKKGFEIVFRSGVCTVYDNGEVLATATLRDGIYELDAIETVSVSCCEPSSQAMCSSLSVGTGDSKAVPTRQLKVDSRPVDVSVKQAPQSPATGSQSTQQIWHRRLAHLNTRSMELLRKEVPEEVWDSTPDHGSKVISSERSRGTRNQNCYRES</sequence>
<evidence type="ECO:0000259" key="3">
    <source>
        <dbReference type="PROSITE" id="PS50158"/>
    </source>
</evidence>
<dbReference type="PANTHER" id="PTHR47592:SF27">
    <property type="entry name" value="OS08G0421700 PROTEIN"/>
    <property type="match status" value="1"/>
</dbReference>
<proteinExistence type="predicted"/>
<protein>
    <recommendedName>
        <fullName evidence="3">CCHC-type domain-containing protein</fullName>
    </recommendedName>
</protein>
<dbReference type="AlphaFoldDB" id="A0AAD8DYX8"/>
<dbReference type="InterPro" id="IPR036875">
    <property type="entry name" value="Znf_CCHC_sf"/>
</dbReference>
<organism evidence="4 5">
    <name type="scientific">Mythimna separata</name>
    <name type="common">Oriental armyworm</name>
    <name type="synonym">Pseudaletia separata</name>
    <dbReference type="NCBI Taxonomy" id="271217"/>
    <lineage>
        <taxon>Eukaryota</taxon>
        <taxon>Metazoa</taxon>
        <taxon>Ecdysozoa</taxon>
        <taxon>Arthropoda</taxon>
        <taxon>Hexapoda</taxon>
        <taxon>Insecta</taxon>
        <taxon>Pterygota</taxon>
        <taxon>Neoptera</taxon>
        <taxon>Endopterygota</taxon>
        <taxon>Lepidoptera</taxon>
        <taxon>Glossata</taxon>
        <taxon>Ditrysia</taxon>
        <taxon>Noctuoidea</taxon>
        <taxon>Noctuidae</taxon>
        <taxon>Noctuinae</taxon>
        <taxon>Hadenini</taxon>
        <taxon>Mythimna</taxon>
    </lineage>
</organism>
<dbReference type="Gene3D" id="4.10.60.10">
    <property type="entry name" value="Zinc finger, CCHC-type"/>
    <property type="match status" value="1"/>
</dbReference>
<keyword evidence="1" id="KW-0862">Zinc</keyword>
<feature type="compositionally biased region" description="Polar residues" evidence="2">
    <location>
        <begin position="308"/>
        <end position="322"/>
    </location>
</feature>
<dbReference type="PANTHER" id="PTHR47592">
    <property type="entry name" value="PBF68 PROTEIN"/>
    <property type="match status" value="1"/>
</dbReference>
<feature type="compositionally biased region" description="Polar residues" evidence="2">
    <location>
        <begin position="367"/>
        <end position="376"/>
    </location>
</feature>
<feature type="compositionally biased region" description="Basic and acidic residues" evidence="2">
    <location>
        <begin position="351"/>
        <end position="365"/>
    </location>
</feature>
<dbReference type="InterPro" id="IPR054722">
    <property type="entry name" value="PolX-like_BBD"/>
</dbReference>
<keyword evidence="1" id="KW-0479">Metal-binding</keyword>
<name>A0AAD8DYX8_MYTSE</name>
<keyword evidence="1" id="KW-0863">Zinc-finger</keyword>
<feature type="region of interest" description="Disordered" evidence="2">
    <location>
        <begin position="102"/>
        <end position="131"/>
    </location>
</feature>
<dbReference type="Proteomes" id="UP001231518">
    <property type="component" value="Chromosome 16"/>
</dbReference>
<reference evidence="4" key="1">
    <citation type="submission" date="2023-03" db="EMBL/GenBank/DDBJ databases">
        <title>Chromosome-level genomes of two armyworms, Mythimna separata and Mythimna loreyi, provide insights into the biosynthesis and reception of sex pheromones.</title>
        <authorList>
            <person name="Zhao H."/>
        </authorList>
    </citation>
    <scope>NUCLEOTIDE SEQUENCE</scope>
    <source>
        <strain evidence="4">BeijingLab</strain>
        <tissue evidence="4">Pupa</tissue>
    </source>
</reference>
<evidence type="ECO:0000256" key="1">
    <source>
        <dbReference type="PROSITE-ProRule" id="PRU00047"/>
    </source>
</evidence>
<dbReference type="GO" id="GO:0003676">
    <property type="term" value="F:nucleic acid binding"/>
    <property type="evidence" value="ECO:0007669"/>
    <property type="project" value="InterPro"/>
</dbReference>
<evidence type="ECO:0000256" key="2">
    <source>
        <dbReference type="SAM" id="MobiDB-lite"/>
    </source>
</evidence>
<comment type="caution">
    <text evidence="4">The sequence shown here is derived from an EMBL/GenBank/DDBJ whole genome shotgun (WGS) entry which is preliminary data.</text>
</comment>
<feature type="region of interest" description="Disordered" evidence="2">
    <location>
        <begin position="343"/>
        <end position="376"/>
    </location>
</feature>
<dbReference type="EMBL" id="JARGEI010000005">
    <property type="protein sequence ID" value="KAJ8731579.1"/>
    <property type="molecule type" value="Genomic_DNA"/>
</dbReference>